<dbReference type="AlphaFoldDB" id="A0A4S4M0Z0"/>
<name>A0A4S4M0Z0_9APHY</name>
<feature type="region of interest" description="Disordered" evidence="1">
    <location>
        <begin position="34"/>
        <end position="54"/>
    </location>
</feature>
<dbReference type="OrthoDB" id="2757443at2759"/>
<evidence type="ECO:0000256" key="1">
    <source>
        <dbReference type="SAM" id="MobiDB-lite"/>
    </source>
</evidence>
<dbReference type="Pfam" id="PF01693">
    <property type="entry name" value="Cauli_VI"/>
    <property type="match status" value="1"/>
</dbReference>
<evidence type="ECO:0000259" key="2">
    <source>
        <dbReference type="Pfam" id="PF01693"/>
    </source>
</evidence>
<feature type="domain" description="Ribonuclease H1 N-terminal" evidence="2">
    <location>
        <begin position="95"/>
        <end position="136"/>
    </location>
</feature>
<organism evidence="3 4">
    <name type="scientific">Antrodiella citrinella</name>
    <dbReference type="NCBI Taxonomy" id="2447956"/>
    <lineage>
        <taxon>Eukaryota</taxon>
        <taxon>Fungi</taxon>
        <taxon>Dikarya</taxon>
        <taxon>Basidiomycota</taxon>
        <taxon>Agaricomycotina</taxon>
        <taxon>Agaricomycetes</taxon>
        <taxon>Polyporales</taxon>
        <taxon>Steccherinaceae</taxon>
        <taxon>Antrodiella</taxon>
    </lineage>
</organism>
<comment type="caution">
    <text evidence="3">The sequence shown here is derived from an EMBL/GenBank/DDBJ whole genome shotgun (WGS) entry which is preliminary data.</text>
</comment>
<dbReference type="SUPFAM" id="SSF55658">
    <property type="entry name" value="L9 N-domain-like"/>
    <property type="match status" value="1"/>
</dbReference>
<gene>
    <name evidence="3" type="ORF">EUX98_g8913</name>
</gene>
<accession>A0A4S4M0Z0</accession>
<dbReference type="InterPro" id="IPR009027">
    <property type="entry name" value="Ribosomal_bL9/RNase_H1_N"/>
</dbReference>
<protein>
    <recommendedName>
        <fullName evidence="2">Ribonuclease H1 N-terminal domain-containing protein</fullName>
    </recommendedName>
</protein>
<dbReference type="Proteomes" id="UP000308730">
    <property type="component" value="Unassembled WGS sequence"/>
</dbReference>
<sequence>MAPVLLETGAVEVTLVAAVILPALKAPGSDRIGVEASRAAPTQQASTHRQDRHSDLLSAEERAALVNAWLEDTATEQQDYVSEKDDRGANPSHNWYAVTKGTKVGIFKNWINCKPHVNRVRGSVYQGFSTRAEAKRAYDDAYIAGDVEVVLP</sequence>
<keyword evidence="4" id="KW-1185">Reference proteome</keyword>
<proteinExistence type="predicted"/>
<reference evidence="3 4" key="1">
    <citation type="submission" date="2019-02" db="EMBL/GenBank/DDBJ databases">
        <title>Genome sequencing of the rare red list fungi Antrodiella citrinella (Flaviporus citrinellus).</title>
        <authorList>
            <person name="Buettner E."/>
            <person name="Kellner H."/>
        </authorList>
    </citation>
    <scope>NUCLEOTIDE SEQUENCE [LARGE SCALE GENOMIC DNA]</scope>
    <source>
        <strain evidence="3 4">DSM 108506</strain>
    </source>
</reference>
<dbReference type="Gene3D" id="3.40.970.10">
    <property type="entry name" value="Ribonuclease H1, N-terminal domain"/>
    <property type="match status" value="1"/>
</dbReference>
<dbReference type="InterPro" id="IPR037056">
    <property type="entry name" value="RNase_H1_N_sf"/>
</dbReference>
<dbReference type="InterPro" id="IPR011320">
    <property type="entry name" value="RNase_H1_N"/>
</dbReference>
<evidence type="ECO:0000313" key="4">
    <source>
        <dbReference type="Proteomes" id="UP000308730"/>
    </source>
</evidence>
<dbReference type="EMBL" id="SGPM01000580">
    <property type="protein sequence ID" value="THH18699.1"/>
    <property type="molecule type" value="Genomic_DNA"/>
</dbReference>
<evidence type="ECO:0000313" key="3">
    <source>
        <dbReference type="EMBL" id="THH18699.1"/>
    </source>
</evidence>